<feature type="compositionally biased region" description="Basic and acidic residues" evidence="1">
    <location>
        <begin position="1"/>
        <end position="14"/>
    </location>
</feature>
<dbReference type="InParanoid" id="A0A1I5JWN2"/>
<dbReference type="Proteomes" id="UP000183413">
    <property type="component" value="Unassembled WGS sequence"/>
</dbReference>
<organism evidence="3 4">
    <name type="scientific">Actinomadura madurae</name>
    <dbReference type="NCBI Taxonomy" id="1993"/>
    <lineage>
        <taxon>Bacteria</taxon>
        <taxon>Bacillati</taxon>
        <taxon>Actinomycetota</taxon>
        <taxon>Actinomycetes</taxon>
        <taxon>Streptosporangiales</taxon>
        <taxon>Thermomonosporaceae</taxon>
        <taxon>Actinomadura</taxon>
    </lineage>
</organism>
<proteinExistence type="predicted"/>
<gene>
    <name evidence="3" type="ORF">SAMN04489713_109226</name>
</gene>
<feature type="region of interest" description="Disordered" evidence="1">
    <location>
        <begin position="1"/>
        <end position="25"/>
    </location>
</feature>
<feature type="transmembrane region" description="Helical" evidence="2">
    <location>
        <begin position="45"/>
        <end position="68"/>
    </location>
</feature>
<keyword evidence="2" id="KW-0812">Transmembrane</keyword>
<feature type="transmembrane region" description="Helical" evidence="2">
    <location>
        <begin position="74"/>
        <end position="93"/>
    </location>
</feature>
<name>A0A1I5JWN2_9ACTN</name>
<keyword evidence="2" id="KW-0472">Membrane</keyword>
<evidence type="ECO:0000313" key="4">
    <source>
        <dbReference type="Proteomes" id="UP000183413"/>
    </source>
</evidence>
<keyword evidence="2" id="KW-1133">Transmembrane helix</keyword>
<dbReference type="AlphaFoldDB" id="A0A1I5JWN2"/>
<reference evidence="3 4" key="1">
    <citation type="submission" date="2016-10" db="EMBL/GenBank/DDBJ databases">
        <authorList>
            <person name="de Groot N.N."/>
        </authorList>
    </citation>
    <scope>NUCLEOTIDE SEQUENCE [LARGE SCALE GENOMIC DNA]</scope>
    <source>
        <strain evidence="3 4">DSM 43067</strain>
    </source>
</reference>
<evidence type="ECO:0000313" key="3">
    <source>
        <dbReference type="EMBL" id="SFO77149.1"/>
    </source>
</evidence>
<dbReference type="EMBL" id="FOVH01000009">
    <property type="protein sequence ID" value="SFO77149.1"/>
    <property type="molecule type" value="Genomic_DNA"/>
</dbReference>
<accession>A0A1I5JWN2</accession>
<evidence type="ECO:0000256" key="1">
    <source>
        <dbReference type="SAM" id="MobiDB-lite"/>
    </source>
</evidence>
<evidence type="ECO:0000256" key="2">
    <source>
        <dbReference type="SAM" id="Phobius"/>
    </source>
</evidence>
<sequence length="107" mass="11255">MRPDRRGPAPDGLKRTVGGAALPRPGRRGALARVREAMTPRSGRALALLAVSAAFRAYVFVFCLVLTVTGRPPGYSFGRMVGMVLFLAVVSAASPRSSVVIRDAAST</sequence>
<keyword evidence="4" id="KW-1185">Reference proteome</keyword>
<protein>
    <submittedName>
        <fullName evidence="3">Uncharacterized protein</fullName>
    </submittedName>
</protein>